<keyword evidence="5" id="KW-1185">Reference proteome</keyword>
<dbReference type="AlphaFoldDB" id="A0A562VPB8"/>
<gene>
    <name evidence="4" type="ORF">JN12_01571</name>
</gene>
<protein>
    <submittedName>
        <fullName evidence="4">Integrase</fullName>
    </submittedName>
</protein>
<dbReference type="RefSeq" id="WP_145020802.1">
    <property type="nucleotide sequence ID" value="NZ_VLLN01000007.1"/>
</dbReference>
<proteinExistence type="predicted"/>
<sequence length="433" mass="50454">MGKKKAEKAETILEWGEGNIVRKGGSKRLYFDFMYLGERVEISTGLTDTPENRKKALAWLFCQREKMRTGEFRFAEAFPQASSQKKSLFAAKEGVEITAKPQHVRFGDFVTGWYEEVWAHYDSETKKTDHKSAVDYWIVPFFRARTFFDINTNLIGEFIRSLKQKRERKNRGKRLSRKRIANILLPLRALWNDACDKYRWELPDPFRKVPDQMPKDEAVDECWDDDGNVPERVIGARDPLRFDEFMAYIENIDPWYLPVAELWMLTGLIPSEMAGITPFHVRDGYLYIRRSISRGHERKQGKTKYRRREIRITAAIQRVLDVFLARFQDGRRLITLKGGKPITPSEFYDAWVKAGKQAGLPHRVPYVLRHSFAAWALTIGITPHRLVGLMGHGSKQMVYEVYGDYVEGLEEDREKILGYFGEDFVGTEFKKVA</sequence>
<evidence type="ECO:0000256" key="1">
    <source>
        <dbReference type="ARBA" id="ARBA00023125"/>
    </source>
</evidence>
<name>A0A562VPB8_9BACT</name>
<dbReference type="GO" id="GO:0006310">
    <property type="term" value="P:DNA recombination"/>
    <property type="evidence" value="ECO:0007669"/>
    <property type="project" value="UniProtKB-KW"/>
</dbReference>
<evidence type="ECO:0000313" key="5">
    <source>
        <dbReference type="Proteomes" id="UP000319449"/>
    </source>
</evidence>
<dbReference type="GO" id="GO:0003677">
    <property type="term" value="F:DNA binding"/>
    <property type="evidence" value="ECO:0007669"/>
    <property type="project" value="UniProtKB-KW"/>
</dbReference>
<dbReference type="PROSITE" id="PS51898">
    <property type="entry name" value="TYR_RECOMBINASE"/>
    <property type="match status" value="1"/>
</dbReference>
<dbReference type="EMBL" id="VLLN01000007">
    <property type="protein sequence ID" value="TWJ19769.1"/>
    <property type="molecule type" value="Genomic_DNA"/>
</dbReference>
<dbReference type="GO" id="GO:0015074">
    <property type="term" value="P:DNA integration"/>
    <property type="evidence" value="ECO:0007669"/>
    <property type="project" value="InterPro"/>
</dbReference>
<organism evidence="4 5">
    <name type="scientific">Geobacter argillaceus</name>
    <dbReference type="NCBI Taxonomy" id="345631"/>
    <lineage>
        <taxon>Bacteria</taxon>
        <taxon>Pseudomonadati</taxon>
        <taxon>Thermodesulfobacteriota</taxon>
        <taxon>Desulfuromonadia</taxon>
        <taxon>Geobacterales</taxon>
        <taxon>Geobacteraceae</taxon>
        <taxon>Geobacter</taxon>
    </lineage>
</organism>
<dbReference type="Proteomes" id="UP000319449">
    <property type="component" value="Unassembled WGS sequence"/>
</dbReference>
<dbReference type="InterPro" id="IPR010998">
    <property type="entry name" value="Integrase_recombinase_N"/>
</dbReference>
<dbReference type="Gene3D" id="1.10.443.10">
    <property type="entry name" value="Intergrase catalytic core"/>
    <property type="match status" value="1"/>
</dbReference>
<keyword evidence="2" id="KW-0233">DNA recombination</keyword>
<comment type="caution">
    <text evidence="4">The sequence shown here is derived from an EMBL/GenBank/DDBJ whole genome shotgun (WGS) entry which is preliminary data.</text>
</comment>
<dbReference type="Pfam" id="PF12167">
    <property type="entry name" value="Arm-DNA-bind_2"/>
    <property type="match status" value="1"/>
</dbReference>
<reference evidence="4 5" key="1">
    <citation type="submission" date="2019-07" db="EMBL/GenBank/DDBJ databases">
        <title>Genomic Encyclopedia of Archaeal and Bacterial Type Strains, Phase II (KMG-II): from individual species to whole genera.</title>
        <authorList>
            <person name="Goeker M."/>
        </authorList>
    </citation>
    <scope>NUCLEOTIDE SEQUENCE [LARGE SCALE GENOMIC DNA]</scope>
    <source>
        <strain evidence="4 5">ATCC BAA-1139</strain>
    </source>
</reference>
<evidence type="ECO:0000256" key="2">
    <source>
        <dbReference type="ARBA" id="ARBA00023172"/>
    </source>
</evidence>
<dbReference type="OrthoDB" id="5391994at2"/>
<evidence type="ECO:0000313" key="4">
    <source>
        <dbReference type="EMBL" id="TWJ19769.1"/>
    </source>
</evidence>
<accession>A0A562VPB8</accession>
<dbReference type="Gene3D" id="1.10.150.130">
    <property type="match status" value="1"/>
</dbReference>
<dbReference type="InterPro" id="IPR022000">
    <property type="entry name" value="Min27-like_integrase_DNA_bind"/>
</dbReference>
<dbReference type="InterPro" id="IPR013762">
    <property type="entry name" value="Integrase-like_cat_sf"/>
</dbReference>
<dbReference type="SUPFAM" id="SSF56349">
    <property type="entry name" value="DNA breaking-rejoining enzymes"/>
    <property type="match status" value="1"/>
</dbReference>
<dbReference type="InterPro" id="IPR011010">
    <property type="entry name" value="DNA_brk_join_enz"/>
</dbReference>
<dbReference type="InterPro" id="IPR002104">
    <property type="entry name" value="Integrase_catalytic"/>
</dbReference>
<evidence type="ECO:0000259" key="3">
    <source>
        <dbReference type="PROSITE" id="PS51898"/>
    </source>
</evidence>
<keyword evidence="1" id="KW-0238">DNA-binding</keyword>
<dbReference type="Pfam" id="PF00589">
    <property type="entry name" value="Phage_integrase"/>
    <property type="match status" value="1"/>
</dbReference>
<feature type="domain" description="Tyr recombinase" evidence="3">
    <location>
        <begin position="232"/>
        <end position="417"/>
    </location>
</feature>